<name>A0AB33VKP4_RALSU</name>
<sequence>MPCSPPPSANALRHPPRPLRRPPMRSDSALPPAGPPGPSEAPQTTAKATKRAGRAALGMSLSAVGGLLGALAAMLVLFGMLSDTFFTMPTFTTIANEIPDLLVMAVGMTFVLMIGGIDLSVGSVLALSASMLSIAMTRFGWGMLPAALLGVLAATVAGTLTGTVTVRWGIPSFIVSLGVLEMARGLAYSLTDSRTVYVGGAVDWLANPIALGIAPSFLIAIAITVIGQVVLTRTVFGRYLVAIGTNEEAVRLAGVDPRPYKIAVFALMGLLSGLAALIQVSRLEAADPNAGVGMELQVIAAVVIGGTSLMGGRGSVARTLFGVLIISVLEAGLAQIGASEPTKRIITGAVIVAAVVMDTYRTRHNRVIAHHHS</sequence>
<feature type="transmembrane region" description="Helical" evidence="7">
    <location>
        <begin position="219"/>
        <end position="241"/>
    </location>
</feature>
<evidence type="ECO:0000256" key="5">
    <source>
        <dbReference type="ARBA" id="ARBA00023136"/>
    </source>
</evidence>
<evidence type="ECO:0000256" key="3">
    <source>
        <dbReference type="ARBA" id="ARBA00022692"/>
    </source>
</evidence>
<dbReference type="EMBL" id="AAKL01000002">
    <property type="protein sequence ID" value="EAP74539.1"/>
    <property type="molecule type" value="Genomic_DNA"/>
</dbReference>
<dbReference type="GO" id="GO:0005886">
    <property type="term" value="C:plasma membrane"/>
    <property type="evidence" value="ECO:0007669"/>
    <property type="project" value="UniProtKB-SubCell"/>
</dbReference>
<reference evidence="8 9" key="1">
    <citation type="journal article" date="2006" name="Mol. Plant Microbe Interact.">
        <title>Identification of open reading frames unique to a select agent: Ralstonia solanacearum race 3 biovar 2.</title>
        <authorList>
            <person name="Gabriel D.W."/>
            <person name="Allen C."/>
            <person name="Schell M."/>
            <person name="Denny T.P."/>
            <person name="Greenberg J.T."/>
            <person name="Duan Y.P."/>
            <person name="Flores-Cruz Z."/>
            <person name="Huang Q."/>
            <person name="Clifford J.M."/>
            <person name="Presting G."/>
            <person name="Gonzalez E.T."/>
            <person name="Reddy J."/>
            <person name="Elphinstone J."/>
            <person name="Swanson J."/>
            <person name="Yao J."/>
            <person name="Mulholland V."/>
            <person name="Liu L."/>
            <person name="Farmerie W."/>
            <person name="Patnaikuni M."/>
            <person name="Balogh B."/>
            <person name="Norman D."/>
            <person name="Alvarez A."/>
            <person name="Castillo J.A."/>
            <person name="Jones J."/>
            <person name="Saddler G."/>
            <person name="Walunas T."/>
            <person name="Zhukov A."/>
            <person name="Mikhailova N."/>
        </authorList>
    </citation>
    <scope>NUCLEOTIDE SEQUENCE [LARGE SCALE GENOMIC DNA]</scope>
    <source>
        <strain evidence="8 9">UW551</strain>
    </source>
</reference>
<protein>
    <submittedName>
        <fullName evidence="8">RbsC</fullName>
    </submittedName>
</protein>
<feature type="transmembrane region" description="Helical" evidence="7">
    <location>
        <begin position="319"/>
        <end position="338"/>
    </location>
</feature>
<keyword evidence="4 7" id="KW-1133">Transmembrane helix</keyword>
<evidence type="ECO:0000256" key="7">
    <source>
        <dbReference type="SAM" id="Phobius"/>
    </source>
</evidence>
<feature type="transmembrane region" description="Helical" evidence="7">
    <location>
        <begin position="262"/>
        <end position="280"/>
    </location>
</feature>
<feature type="transmembrane region" description="Helical" evidence="7">
    <location>
        <begin position="101"/>
        <end position="127"/>
    </location>
</feature>
<dbReference type="AlphaFoldDB" id="A0AB33VKP4"/>
<dbReference type="CDD" id="cd06579">
    <property type="entry name" value="TM_PBP1_transp_AraH_like"/>
    <property type="match status" value="1"/>
</dbReference>
<dbReference type="PANTHER" id="PTHR32196">
    <property type="entry name" value="ABC TRANSPORTER PERMEASE PROTEIN YPHD-RELATED-RELATED"/>
    <property type="match status" value="1"/>
</dbReference>
<dbReference type="PANTHER" id="PTHR32196:SF72">
    <property type="entry name" value="RIBOSE IMPORT PERMEASE PROTEIN RBSC"/>
    <property type="match status" value="1"/>
</dbReference>
<comment type="subcellular location">
    <subcellularLocation>
        <location evidence="1">Cell membrane</location>
        <topology evidence="1">Multi-pass membrane protein</topology>
    </subcellularLocation>
</comment>
<evidence type="ECO:0000313" key="9">
    <source>
        <dbReference type="Proteomes" id="UP000005933"/>
    </source>
</evidence>
<dbReference type="Pfam" id="PF02653">
    <property type="entry name" value="BPD_transp_2"/>
    <property type="match status" value="1"/>
</dbReference>
<keyword evidence="5 7" id="KW-0472">Membrane</keyword>
<feature type="compositionally biased region" description="Basic residues" evidence="6">
    <location>
        <begin position="14"/>
        <end position="23"/>
    </location>
</feature>
<evidence type="ECO:0000256" key="4">
    <source>
        <dbReference type="ARBA" id="ARBA00022989"/>
    </source>
</evidence>
<accession>A0AB33VKP4</accession>
<feature type="region of interest" description="Disordered" evidence="6">
    <location>
        <begin position="1"/>
        <end position="49"/>
    </location>
</feature>
<evidence type="ECO:0000256" key="1">
    <source>
        <dbReference type="ARBA" id="ARBA00004651"/>
    </source>
</evidence>
<feature type="transmembrane region" description="Helical" evidence="7">
    <location>
        <begin position="139"/>
        <end position="160"/>
    </location>
</feature>
<keyword evidence="2" id="KW-1003">Cell membrane</keyword>
<dbReference type="Proteomes" id="UP000005933">
    <property type="component" value="Unassembled WGS sequence"/>
</dbReference>
<organism evidence="8 9">
    <name type="scientific">Ralstonia solanacearum (strain UW551)</name>
    <dbReference type="NCBI Taxonomy" id="342110"/>
    <lineage>
        <taxon>Bacteria</taxon>
        <taxon>Pseudomonadati</taxon>
        <taxon>Pseudomonadota</taxon>
        <taxon>Betaproteobacteria</taxon>
        <taxon>Burkholderiales</taxon>
        <taxon>Burkholderiaceae</taxon>
        <taxon>Ralstonia</taxon>
        <taxon>Ralstonia solanacearum species complex</taxon>
    </lineage>
</organism>
<evidence type="ECO:0000313" key="8">
    <source>
        <dbReference type="EMBL" id="EAP74539.1"/>
    </source>
</evidence>
<feature type="transmembrane region" description="Helical" evidence="7">
    <location>
        <begin position="56"/>
        <end position="81"/>
    </location>
</feature>
<dbReference type="GO" id="GO:0022857">
    <property type="term" value="F:transmembrane transporter activity"/>
    <property type="evidence" value="ECO:0007669"/>
    <property type="project" value="InterPro"/>
</dbReference>
<evidence type="ECO:0000256" key="2">
    <source>
        <dbReference type="ARBA" id="ARBA00022475"/>
    </source>
</evidence>
<feature type="transmembrane region" description="Helical" evidence="7">
    <location>
        <begin position="292"/>
        <end position="312"/>
    </location>
</feature>
<evidence type="ECO:0000256" key="6">
    <source>
        <dbReference type="SAM" id="MobiDB-lite"/>
    </source>
</evidence>
<comment type="caution">
    <text evidence="8">The sequence shown here is derived from an EMBL/GenBank/DDBJ whole genome shotgun (WGS) entry which is preliminary data.</text>
</comment>
<gene>
    <name evidence="8" type="primary">rbsC</name>
    <name evidence="8" type="ORF">RRSL_04390</name>
</gene>
<proteinExistence type="predicted"/>
<dbReference type="InterPro" id="IPR001851">
    <property type="entry name" value="ABC_transp_permease"/>
</dbReference>
<keyword evidence="3 7" id="KW-0812">Transmembrane</keyword>